<evidence type="ECO:0000313" key="1">
    <source>
        <dbReference type="EMBL" id="KAI3702723.1"/>
    </source>
</evidence>
<name>A0ACB8ZZW4_ARCLA</name>
<sequence>MASFTSAAVAPPATTTTTLLSKTLSHRSNTNANQTHRFKLSCNAHNHKTLKNPQTLINPTPKTSPDIQTLDRRNLLLGIGGLYGATNYLPSAFATPITAPDNISDCIAANAGISDKKDAARTLACCPPVLSEGAPKRFVLPKGPVTRVRPAAQRVTDEYLAKYKEALRKMRDLPDDDPRSFKQQAMIHCAYCNGSYRQKGEDGKPRKEIQIHNSWLFFPFHRWYLYFYERILGKLIDDPSFAIPYWNWDSPTGMTIPAMFEPDPAKENPRRNPIFNAYRDANHLPPVVVDIDYNGTERGAPCIDQIGINLAAMYKQMISNATDPISFFGGMYKAGDDPINMGSPLIGTIESGCHTAVHRWVGNSRMPNNEDMGNFYSAGYDPIFYVHHANVDRMWKIWKGLGIKGHHDPTDEDWLEASYVFYDENKQLVRVYNKDCVDTEPMGYEYEASRIPWSRNRPIPRTKKPKIAARSAGRVIKVEDVKFPMKIDRIVKVLVKRPALKRSKEEKENAKEILFIDGIHFDSERFVKFDVYVDDKDDEPATTAAESEFAGSFAQLPHNHTDKMFVTSAARFGLTELLEDIEAEDDDSVLVTIVPRAGCHDTIISNMKIELMPID</sequence>
<accession>A0ACB8ZZW4</accession>
<proteinExistence type="predicted"/>
<protein>
    <submittedName>
        <fullName evidence="1">Uncharacterized protein</fullName>
    </submittedName>
</protein>
<gene>
    <name evidence="1" type="ORF">L6452_28474</name>
</gene>
<reference evidence="2" key="1">
    <citation type="journal article" date="2022" name="Mol. Ecol. Resour.">
        <title>The genomes of chicory, endive, great burdock and yacon provide insights into Asteraceae palaeo-polyploidization history and plant inulin production.</title>
        <authorList>
            <person name="Fan W."/>
            <person name="Wang S."/>
            <person name="Wang H."/>
            <person name="Wang A."/>
            <person name="Jiang F."/>
            <person name="Liu H."/>
            <person name="Zhao H."/>
            <person name="Xu D."/>
            <person name="Zhang Y."/>
        </authorList>
    </citation>
    <scope>NUCLEOTIDE SEQUENCE [LARGE SCALE GENOMIC DNA]</scope>
    <source>
        <strain evidence="2">cv. Niubang</strain>
    </source>
</reference>
<evidence type="ECO:0000313" key="2">
    <source>
        <dbReference type="Proteomes" id="UP001055879"/>
    </source>
</evidence>
<keyword evidence="2" id="KW-1185">Reference proteome</keyword>
<reference evidence="1 2" key="2">
    <citation type="journal article" date="2022" name="Mol. Ecol. Resour.">
        <title>The genomes of chicory, endive, great burdock and yacon provide insights into Asteraceae paleo-polyploidization history and plant inulin production.</title>
        <authorList>
            <person name="Fan W."/>
            <person name="Wang S."/>
            <person name="Wang H."/>
            <person name="Wang A."/>
            <person name="Jiang F."/>
            <person name="Liu H."/>
            <person name="Zhao H."/>
            <person name="Xu D."/>
            <person name="Zhang Y."/>
        </authorList>
    </citation>
    <scope>NUCLEOTIDE SEQUENCE [LARGE SCALE GENOMIC DNA]</scope>
    <source>
        <strain evidence="2">cv. Niubang</strain>
    </source>
</reference>
<comment type="caution">
    <text evidence="1">The sequence shown here is derived from an EMBL/GenBank/DDBJ whole genome shotgun (WGS) entry which is preliminary data.</text>
</comment>
<dbReference type="EMBL" id="CM042055">
    <property type="protein sequence ID" value="KAI3702723.1"/>
    <property type="molecule type" value="Genomic_DNA"/>
</dbReference>
<organism evidence="1 2">
    <name type="scientific">Arctium lappa</name>
    <name type="common">Greater burdock</name>
    <name type="synonym">Lappa major</name>
    <dbReference type="NCBI Taxonomy" id="4217"/>
    <lineage>
        <taxon>Eukaryota</taxon>
        <taxon>Viridiplantae</taxon>
        <taxon>Streptophyta</taxon>
        <taxon>Embryophyta</taxon>
        <taxon>Tracheophyta</taxon>
        <taxon>Spermatophyta</taxon>
        <taxon>Magnoliopsida</taxon>
        <taxon>eudicotyledons</taxon>
        <taxon>Gunneridae</taxon>
        <taxon>Pentapetalae</taxon>
        <taxon>asterids</taxon>
        <taxon>campanulids</taxon>
        <taxon>Asterales</taxon>
        <taxon>Asteraceae</taxon>
        <taxon>Carduoideae</taxon>
        <taxon>Cardueae</taxon>
        <taxon>Arctiinae</taxon>
        <taxon>Arctium</taxon>
    </lineage>
</organism>
<dbReference type="Proteomes" id="UP001055879">
    <property type="component" value="Linkage Group LG09"/>
</dbReference>